<dbReference type="SMART" id="SM00487">
    <property type="entry name" value="DEXDc"/>
    <property type="match status" value="1"/>
</dbReference>
<sequence>MSVSQPELQARQHIDGQLSAAGWVVQDIKSINLAAQCGVAVREFPTATGPADYMLFADGKAIGIVEAKKEGVTLSAVHMQAAEYGTAATRHIQRWADPLPFIYETTGLETLFTDEREPDARARKVFAFHRPEELLARVRQPDTLRDRLKTFPTLITAPLRDCQIDAISKLETSLADNRPRSLIQMATGSGKTYTAATTCYRLIKHAGAKRILFLVDRGNLGRQTVNEFQQFTTPDDGRKFTELYNVQMLGPAGIDPVAKVTVSTIQRLYSQLAGKEMEEDLDEHSGYELAATQADDNKEPKAISYNPQIPIEEFDFVIVDECHRSIYNLWKQVIEYFDAFLIGLTATPSKHNLGFFNQNLVTEYPHVQAVADGVNVGYDIYRIKTQITEGGSTLESGFDYKKRDRLTRTERWKLQDEAEDYTGKDLDRSVIAPDQIRTVIRTFRNKLFTDLFPSRPARAKALGYPEPWVPKTLIFAKDDNHAEEIVHLVREEFGKGNDFCQKITYRAGAKPEDLIKAFRTAPEFRIAVTVDMIATGTDIKPLECLIFMRDVRSQLYFEQMKGRGTRTIDPTDFQSVTPDGGNKTHFVLVDAVGVTESDKTDSRPLERKPTVAFDKLLLGIAMGDRDPDTLASAANRLARLDCNLTESDRQTVRELSGGLSVKQIAASLLRATDPDVIADHAAGHTDASADEVTPEALQLATDTLADEAAKPIAANPALREFLEQKRRDTEVTIDHTSSDTVLFAGYDTEKAEGLIDSWKQFIEDTKDELTALQFIYNLPHKDRHLNYSHIKQLAAAVTKPPYNIAPEEVWRAYENLEGRKPSEAPLRTLTNLITLVRHSIQPESIPLVPYAEIVDQRFAAWLDEQNSSASQDTEPARNADGSITAAEPRPSAFGTNPFSSTHLEWLHMIKDHIASSAAIEPDDFEDVPFNQKGGLAKARKLFGKDFKSVLEDLNTALVG</sequence>
<proteinExistence type="predicted"/>
<dbReference type="EMBL" id="CP138858">
    <property type="protein sequence ID" value="WPJ97523.1"/>
    <property type="molecule type" value="Genomic_DNA"/>
</dbReference>
<dbReference type="CDD" id="cd18799">
    <property type="entry name" value="SF2_C_EcoAI-like"/>
    <property type="match status" value="1"/>
</dbReference>
<keyword evidence="4" id="KW-1185">Reference proteome</keyword>
<dbReference type="CDD" id="cd18032">
    <property type="entry name" value="DEXHc_RE_I_III_res"/>
    <property type="match status" value="1"/>
</dbReference>
<dbReference type="Gene3D" id="3.40.50.300">
    <property type="entry name" value="P-loop containing nucleotide triphosphate hydrolases"/>
    <property type="match status" value="2"/>
</dbReference>
<evidence type="ECO:0000256" key="1">
    <source>
        <dbReference type="SAM" id="MobiDB-lite"/>
    </source>
</evidence>
<dbReference type="Pfam" id="PF08463">
    <property type="entry name" value="EcoEI_R_C"/>
    <property type="match status" value="1"/>
</dbReference>
<dbReference type="InterPro" id="IPR014001">
    <property type="entry name" value="Helicase_ATP-bd"/>
</dbReference>
<dbReference type="PROSITE" id="PS51192">
    <property type="entry name" value="HELICASE_ATP_BIND_1"/>
    <property type="match status" value="1"/>
</dbReference>
<dbReference type="PANTHER" id="PTHR47396">
    <property type="entry name" value="TYPE I RESTRICTION ENZYME ECOKI R PROTEIN"/>
    <property type="match status" value="1"/>
</dbReference>
<accession>A0ABZ0RQZ7</accession>
<name>A0ABZ0RQZ7_9BACT</name>
<dbReference type="PANTHER" id="PTHR47396:SF1">
    <property type="entry name" value="ATP-DEPENDENT HELICASE IRC3-RELATED"/>
    <property type="match status" value="1"/>
</dbReference>
<evidence type="ECO:0000313" key="3">
    <source>
        <dbReference type="EMBL" id="WPJ97523.1"/>
    </source>
</evidence>
<gene>
    <name evidence="3" type="ORF">SH580_07345</name>
</gene>
<reference evidence="3 4" key="1">
    <citation type="submission" date="2023-11" db="EMBL/GenBank/DDBJ databases">
        <title>Coraliomargarita sp. nov., isolated from marine algae.</title>
        <authorList>
            <person name="Lee J.K."/>
            <person name="Baek J.H."/>
            <person name="Kim J.M."/>
            <person name="Choi D.G."/>
            <person name="Jeon C.O."/>
        </authorList>
    </citation>
    <scope>NUCLEOTIDE SEQUENCE [LARGE SCALE GENOMIC DNA]</scope>
    <source>
        <strain evidence="3 4">J2-16</strain>
    </source>
</reference>
<dbReference type="InterPro" id="IPR027417">
    <property type="entry name" value="P-loop_NTPase"/>
</dbReference>
<dbReference type="InterPro" id="IPR013670">
    <property type="entry name" value="EcoEI_R_C_dom"/>
</dbReference>
<dbReference type="InterPro" id="IPR006935">
    <property type="entry name" value="Helicase/UvrB_N"/>
</dbReference>
<protein>
    <submittedName>
        <fullName evidence="3">Type I restriction-modification enzyme R subunit C-terminal domain-containing protein</fullName>
    </submittedName>
</protein>
<dbReference type="InterPro" id="IPR050742">
    <property type="entry name" value="Helicase_Restrict-Modif_Enz"/>
</dbReference>
<dbReference type="SUPFAM" id="SSF52540">
    <property type="entry name" value="P-loop containing nucleoside triphosphate hydrolases"/>
    <property type="match status" value="2"/>
</dbReference>
<dbReference type="Proteomes" id="UP001324993">
    <property type="component" value="Chromosome"/>
</dbReference>
<dbReference type="Gene3D" id="3.90.1570.30">
    <property type="match status" value="1"/>
</dbReference>
<dbReference type="Pfam" id="PF04851">
    <property type="entry name" value="ResIII"/>
    <property type="match status" value="1"/>
</dbReference>
<dbReference type="RefSeq" id="WP_319834365.1">
    <property type="nucleotide sequence ID" value="NZ_CP138858.1"/>
</dbReference>
<feature type="domain" description="Helicase ATP-binding" evidence="2">
    <location>
        <begin position="172"/>
        <end position="366"/>
    </location>
</feature>
<organism evidence="3 4">
    <name type="scientific">Coraliomargarita algicola</name>
    <dbReference type="NCBI Taxonomy" id="3092156"/>
    <lineage>
        <taxon>Bacteria</taxon>
        <taxon>Pseudomonadati</taxon>
        <taxon>Verrucomicrobiota</taxon>
        <taxon>Opitutia</taxon>
        <taxon>Puniceicoccales</taxon>
        <taxon>Coraliomargaritaceae</taxon>
        <taxon>Coraliomargarita</taxon>
    </lineage>
</organism>
<evidence type="ECO:0000259" key="2">
    <source>
        <dbReference type="PROSITE" id="PS51192"/>
    </source>
</evidence>
<feature type="region of interest" description="Disordered" evidence="1">
    <location>
        <begin position="865"/>
        <end position="892"/>
    </location>
</feature>
<evidence type="ECO:0000313" key="4">
    <source>
        <dbReference type="Proteomes" id="UP001324993"/>
    </source>
</evidence>